<dbReference type="GO" id="GO:0046872">
    <property type="term" value="F:metal ion binding"/>
    <property type="evidence" value="ECO:0007669"/>
    <property type="project" value="UniProtKB-KW"/>
</dbReference>
<dbReference type="InterPro" id="IPR006638">
    <property type="entry name" value="Elp3/MiaA/NifB-like_rSAM"/>
</dbReference>
<dbReference type="GO" id="GO:0051539">
    <property type="term" value="F:4 iron, 4 sulfur cluster binding"/>
    <property type="evidence" value="ECO:0007669"/>
    <property type="project" value="UniProtKB-KW"/>
</dbReference>
<comment type="function">
    <text evidence="1">Catalyzes the radical-mediated synthesis of 7,8-didemethyl-8-hydroxy-5-deazariboflavin (FO) from 5-amino-6-(D-ribitylamino)uracil and L-tyrosine.</text>
</comment>
<dbReference type="InterPro" id="IPR013785">
    <property type="entry name" value="Aldolase_TIM"/>
</dbReference>
<dbReference type="Pfam" id="PF04055">
    <property type="entry name" value="Radical_SAM"/>
    <property type="match status" value="1"/>
</dbReference>
<dbReference type="SFLD" id="SFLDG01389">
    <property type="entry name" value="menaquinone_synthsis_involved"/>
    <property type="match status" value="1"/>
</dbReference>
<dbReference type="OrthoDB" id="9802027at2"/>
<dbReference type="SFLD" id="SFLDG01064">
    <property type="entry name" value="F420__menaquinone_cofactor_bio"/>
    <property type="match status" value="1"/>
</dbReference>
<dbReference type="FunFam" id="3.20.20.70:FF:000134">
    <property type="entry name" value="7,8-didemethyl-8-hydroxy-5-deazariboflavin synthase"/>
    <property type="match status" value="1"/>
</dbReference>
<organism evidence="19 20">
    <name type="scientific">Cohaesibacter celericrescens</name>
    <dbReference type="NCBI Taxonomy" id="2067669"/>
    <lineage>
        <taxon>Bacteria</taxon>
        <taxon>Pseudomonadati</taxon>
        <taxon>Pseudomonadota</taxon>
        <taxon>Alphaproteobacteria</taxon>
        <taxon>Hyphomicrobiales</taxon>
        <taxon>Cohaesibacteraceae</taxon>
    </lineage>
</organism>
<dbReference type="PROSITE" id="PS51918">
    <property type="entry name" value="RADICAL_SAM"/>
    <property type="match status" value="1"/>
</dbReference>
<evidence type="ECO:0000256" key="8">
    <source>
        <dbReference type="ARBA" id="ARBA00022485"/>
    </source>
</evidence>
<dbReference type="NCBIfam" id="NF005609">
    <property type="entry name" value="PRK07360.1"/>
    <property type="match status" value="1"/>
</dbReference>
<feature type="binding site" evidence="17">
    <location>
        <position position="195"/>
    </location>
    <ligand>
        <name>S-adenosyl-L-methionine</name>
        <dbReference type="ChEBI" id="CHEBI:59789"/>
    </ligand>
</feature>
<dbReference type="InterPro" id="IPR058240">
    <property type="entry name" value="rSAM_sf"/>
</dbReference>
<evidence type="ECO:0000256" key="10">
    <source>
        <dbReference type="ARBA" id="ARBA00022691"/>
    </source>
</evidence>
<evidence type="ECO:0000313" key="20">
    <source>
        <dbReference type="Proteomes" id="UP000234881"/>
    </source>
</evidence>
<evidence type="ECO:0000259" key="18">
    <source>
        <dbReference type="PROSITE" id="PS51918"/>
    </source>
</evidence>
<feature type="binding site" evidence="17">
    <location>
        <position position="159"/>
    </location>
    <ligand>
        <name>(3R)-3-methyl-D-ornithine</name>
        <dbReference type="ChEBI" id="CHEBI:64642"/>
    </ligand>
</feature>
<dbReference type="EC" id="2.5.1.147" evidence="6"/>
<feature type="binding site" evidence="17">
    <location>
        <position position="314"/>
    </location>
    <ligand>
        <name>(3R)-3-methyl-D-ornithine</name>
        <dbReference type="ChEBI" id="CHEBI:64642"/>
    </ligand>
</feature>
<dbReference type="PANTHER" id="PTHR43076">
    <property type="entry name" value="FO SYNTHASE (COFH)"/>
    <property type="match status" value="1"/>
</dbReference>
<evidence type="ECO:0000256" key="6">
    <source>
        <dbReference type="ARBA" id="ARBA00012289"/>
    </source>
</evidence>
<evidence type="ECO:0000256" key="4">
    <source>
        <dbReference type="ARBA" id="ARBA00010826"/>
    </source>
</evidence>
<name>A0A2N5XV13_9HYPH</name>
<feature type="domain" description="Radical SAM core" evidence="18">
    <location>
        <begin position="69"/>
        <end position="307"/>
    </location>
</feature>
<accession>A0A2N5XV13</accession>
<dbReference type="PANTHER" id="PTHR43076:SF1">
    <property type="entry name" value="LIPOYL SYNTHASE 2"/>
    <property type="match status" value="1"/>
</dbReference>
<dbReference type="AlphaFoldDB" id="A0A2N5XV13"/>
<dbReference type="InterPro" id="IPR034405">
    <property type="entry name" value="F420"/>
</dbReference>
<comment type="pathway">
    <text evidence="2">Cofactor biosynthesis; coenzyme F0 biosynthesis.</text>
</comment>
<dbReference type="NCBIfam" id="TIGR03551">
    <property type="entry name" value="F420_cofH"/>
    <property type="match status" value="1"/>
</dbReference>
<comment type="catalytic activity">
    <reaction evidence="15">
        <text>5-amino-5-(4-hydroxybenzyl)-6-(D-ribitylimino)-5,6-dihydrouracil + S-adenosyl-L-methionine = 7,8-didemethyl-8-hydroxy-5-deazariboflavin + 5'-deoxyadenosine + L-methionine + NH4(+) + H(+)</text>
        <dbReference type="Rhea" id="RHEA:55204"/>
        <dbReference type="ChEBI" id="CHEBI:15378"/>
        <dbReference type="ChEBI" id="CHEBI:17319"/>
        <dbReference type="ChEBI" id="CHEBI:28938"/>
        <dbReference type="ChEBI" id="CHEBI:57844"/>
        <dbReference type="ChEBI" id="CHEBI:59789"/>
        <dbReference type="ChEBI" id="CHEBI:59904"/>
        <dbReference type="ChEBI" id="CHEBI:85936"/>
        <dbReference type="EC" id="4.3.1.32"/>
    </reaction>
</comment>
<dbReference type="Pfam" id="PF19288">
    <property type="entry name" value="CofH_C"/>
    <property type="match status" value="1"/>
</dbReference>
<reference evidence="19 20" key="1">
    <citation type="submission" date="2018-01" db="EMBL/GenBank/DDBJ databases">
        <title>The draft genome sequence of Cohaesibacter sp. H1304.</title>
        <authorList>
            <person name="Wang N.-N."/>
            <person name="Du Z.-J."/>
        </authorList>
    </citation>
    <scope>NUCLEOTIDE SEQUENCE [LARGE SCALE GENOMIC DNA]</scope>
    <source>
        <strain evidence="19 20">H1304</strain>
    </source>
</reference>
<comment type="catalytic activity">
    <reaction evidence="14">
        <text>5-amino-6-(D-ribitylamino)uracil + L-tyrosine + S-adenosyl-L-methionine = 5-amino-5-(4-hydroxybenzyl)-6-(D-ribitylimino)-5,6-dihydrouracil + 2-iminoacetate + 5'-deoxyadenosine + L-methionine + H(+)</text>
        <dbReference type="Rhea" id="RHEA:55200"/>
        <dbReference type="ChEBI" id="CHEBI:15378"/>
        <dbReference type="ChEBI" id="CHEBI:15934"/>
        <dbReference type="ChEBI" id="CHEBI:17319"/>
        <dbReference type="ChEBI" id="CHEBI:57844"/>
        <dbReference type="ChEBI" id="CHEBI:58315"/>
        <dbReference type="ChEBI" id="CHEBI:59789"/>
        <dbReference type="ChEBI" id="CHEBI:77846"/>
        <dbReference type="ChEBI" id="CHEBI:85936"/>
        <dbReference type="EC" id="2.5.1.147"/>
    </reaction>
</comment>
<keyword evidence="10 16" id="KW-0949">S-adenosyl-L-methionine</keyword>
<feature type="binding site" evidence="17">
    <location>
        <position position="89"/>
    </location>
    <ligand>
        <name>S-adenosyl-L-methionine</name>
        <dbReference type="ChEBI" id="CHEBI:59789"/>
    </ligand>
</feature>
<keyword evidence="11" id="KW-0479">Metal-binding</keyword>
<evidence type="ECO:0000256" key="2">
    <source>
        <dbReference type="ARBA" id="ARBA00004712"/>
    </source>
</evidence>
<evidence type="ECO:0000256" key="9">
    <source>
        <dbReference type="ARBA" id="ARBA00022679"/>
    </source>
</evidence>
<evidence type="ECO:0000256" key="13">
    <source>
        <dbReference type="ARBA" id="ARBA00023014"/>
    </source>
</evidence>
<sequence>MSPIVDVMTLNDPLVRASGPVRAILDKAMAGVEISQSEGACLFAAQGPDLPAIYYVADQLRQRANGDQVSFVVNRNINFTNVCYMGCRFCGFAKRSDEAGAEWLELEQIVARAQEAWDRGGTEVCIQGGLHPKMDGTYYFDIVRALKAALPEMHIHAFSPFEIWYGASKTKMSYRDFLTELKEAGLDTIPGTAAEILDTEIRQQLTKNKLSTERWVEIIRASHEVGIPTTATIMYGHIDGPEHWAAHIALLRDIQKDTGGFTELVPLSFVHTESPLYTNNPDKVRPGPTDDEVDKMHAVSRIMLAGHIDNIQASWTKLGPERVQQLLKRGVNDLGGTLMNESISRSAGADHGQELTAFELVQMIRAAGRIPVQRRTNYSVLDVYDDHDPVPLAPLVERKANQAPLDFLDMFPAQPTSMEAAQ</sequence>
<evidence type="ECO:0000256" key="17">
    <source>
        <dbReference type="PIRSR" id="PIRSR004762-2"/>
    </source>
</evidence>
<dbReference type="SMART" id="SM00729">
    <property type="entry name" value="Elp3"/>
    <property type="match status" value="1"/>
</dbReference>
<evidence type="ECO:0000256" key="14">
    <source>
        <dbReference type="ARBA" id="ARBA00048468"/>
    </source>
</evidence>
<dbReference type="HAMAP" id="MF_01612">
    <property type="entry name" value="FO_synth_sub2"/>
    <property type="match status" value="1"/>
</dbReference>
<dbReference type="InterPro" id="IPR007197">
    <property type="entry name" value="rSAM"/>
</dbReference>
<comment type="cofactor">
    <cofactor evidence="16">
        <name>[4Fe-4S] cluster</name>
        <dbReference type="ChEBI" id="CHEBI:49883"/>
    </cofactor>
    <text evidence="16">Binds 1 [4Fe-4S] cluster. The cluster is coordinated with 3 cysteines and an exchangeable S-adenosyl-L-methionine.</text>
</comment>
<keyword evidence="13 16" id="KW-0411">Iron-sulfur</keyword>
<protein>
    <recommendedName>
        <fullName evidence="7">FO synthase</fullName>
        <ecNumber evidence="6">2.5.1.147</ecNumber>
        <ecNumber evidence="5">4.3.1.32</ecNumber>
    </recommendedName>
</protein>
<dbReference type="InterPro" id="IPR045567">
    <property type="entry name" value="CofH/MnqC-like_C"/>
</dbReference>
<dbReference type="SFLD" id="SFLDF00343">
    <property type="entry name" value="aminofutalosine_synthase_(mqnE"/>
    <property type="match status" value="1"/>
</dbReference>
<feature type="binding site" evidence="16">
    <location>
        <position position="83"/>
    </location>
    <ligand>
        <name>[4Fe-4S] cluster</name>
        <dbReference type="ChEBI" id="CHEBI:49883"/>
        <note>4Fe-4S-S-AdoMet</note>
    </ligand>
</feature>
<dbReference type="CDD" id="cd01335">
    <property type="entry name" value="Radical_SAM"/>
    <property type="match status" value="1"/>
</dbReference>
<dbReference type="EMBL" id="PKUQ01000009">
    <property type="protein sequence ID" value="PLW78329.1"/>
    <property type="molecule type" value="Genomic_DNA"/>
</dbReference>
<evidence type="ECO:0000256" key="5">
    <source>
        <dbReference type="ARBA" id="ARBA00012126"/>
    </source>
</evidence>
<dbReference type="InterPro" id="IPR020050">
    <property type="entry name" value="FO_synthase_su2"/>
</dbReference>
<evidence type="ECO:0000313" key="19">
    <source>
        <dbReference type="EMBL" id="PLW78329.1"/>
    </source>
</evidence>
<evidence type="ECO:0000256" key="1">
    <source>
        <dbReference type="ARBA" id="ARBA00003692"/>
    </source>
</evidence>
<evidence type="ECO:0000256" key="3">
    <source>
        <dbReference type="ARBA" id="ARBA00010051"/>
    </source>
</evidence>
<dbReference type="UniPathway" id="UPA00072"/>
<dbReference type="Gene3D" id="3.20.20.70">
    <property type="entry name" value="Aldolase class I"/>
    <property type="match status" value="1"/>
</dbReference>
<dbReference type="GO" id="GO:0044689">
    <property type="term" value="F:7,8-didemethyl-8-hydroxy-5-deazariboflavin synthase activity"/>
    <property type="evidence" value="ECO:0007669"/>
    <property type="project" value="UniProtKB-EC"/>
</dbReference>
<dbReference type="NCBIfam" id="TIGR00423">
    <property type="entry name" value="CofH family radical SAM protein"/>
    <property type="match status" value="1"/>
</dbReference>
<evidence type="ECO:0000256" key="7">
    <source>
        <dbReference type="ARBA" id="ARBA00022220"/>
    </source>
</evidence>
<dbReference type="SFLD" id="SFLDS00029">
    <property type="entry name" value="Radical_SAM"/>
    <property type="match status" value="1"/>
</dbReference>
<dbReference type="Proteomes" id="UP000234881">
    <property type="component" value="Unassembled WGS sequence"/>
</dbReference>
<keyword evidence="8 16" id="KW-0004">4Fe-4S</keyword>
<feature type="binding site" evidence="16">
    <location>
        <position position="87"/>
    </location>
    <ligand>
        <name>[4Fe-4S] cluster</name>
        <dbReference type="ChEBI" id="CHEBI:49883"/>
        <note>4Fe-4S-S-AdoMet</note>
    </ligand>
</feature>
<evidence type="ECO:0000256" key="11">
    <source>
        <dbReference type="ARBA" id="ARBA00022723"/>
    </source>
</evidence>
<evidence type="ECO:0000256" key="16">
    <source>
        <dbReference type="PIRSR" id="PIRSR004762-1"/>
    </source>
</evidence>
<evidence type="ECO:0000256" key="15">
    <source>
        <dbReference type="ARBA" id="ARBA00048974"/>
    </source>
</evidence>
<gene>
    <name evidence="19" type="primary">cofH</name>
    <name evidence="19" type="ORF">C0081_05120</name>
</gene>
<comment type="caution">
    <text evidence="19">The sequence shown here is derived from an EMBL/GenBank/DDBJ whole genome shotgun (WGS) entry which is preliminary data.</text>
</comment>
<comment type="similarity">
    <text evidence="4">In the N-terminal section; belongs to the radical SAM superfamily. CofG family.</text>
</comment>
<feature type="binding site" evidence="16">
    <location>
        <position position="90"/>
    </location>
    <ligand>
        <name>[4Fe-4S] cluster</name>
        <dbReference type="ChEBI" id="CHEBI:49883"/>
        <note>4Fe-4S-S-AdoMet</note>
    </ligand>
</feature>
<keyword evidence="20" id="KW-1185">Reference proteome</keyword>
<keyword evidence="9" id="KW-0808">Transferase</keyword>
<dbReference type="InterPro" id="IPR019940">
    <property type="entry name" value="CofH_family"/>
</dbReference>
<dbReference type="EC" id="4.3.1.32" evidence="5"/>
<dbReference type="GO" id="GO:0141093">
    <property type="term" value="F:5-amino-6-(D-ribitylamino)uracil--L-tyrosine 4-hydroxyphenyl transferase activity"/>
    <property type="evidence" value="ECO:0007669"/>
    <property type="project" value="UniProtKB-EC"/>
</dbReference>
<dbReference type="PIRSF" id="PIRSF004762">
    <property type="entry name" value="CHP00423"/>
    <property type="match status" value="1"/>
</dbReference>
<evidence type="ECO:0000256" key="12">
    <source>
        <dbReference type="ARBA" id="ARBA00023004"/>
    </source>
</evidence>
<dbReference type="SFLD" id="SFLDG01388">
    <property type="entry name" value="7_8-didemethyl-8-hydroxy-5-dea"/>
    <property type="match status" value="1"/>
</dbReference>
<proteinExistence type="inferred from homology"/>
<keyword evidence="12 16" id="KW-0408">Iron</keyword>
<dbReference type="SUPFAM" id="SSF102114">
    <property type="entry name" value="Radical SAM enzymes"/>
    <property type="match status" value="1"/>
</dbReference>
<comment type="similarity">
    <text evidence="3">In the C-terminal section; belongs to the radical SAM superfamily. CofH family.</text>
</comment>